<dbReference type="EMBL" id="AMQN01044775">
    <property type="status" value="NOT_ANNOTATED_CDS"/>
    <property type="molecule type" value="Genomic_DNA"/>
</dbReference>
<evidence type="ECO:0000313" key="2">
    <source>
        <dbReference type="EMBL" id="ELU04449.1"/>
    </source>
</evidence>
<dbReference type="PRINTS" id="PR00702">
    <property type="entry name" value="ACRIFLAVINRP"/>
</dbReference>
<evidence type="ECO:0000256" key="1">
    <source>
        <dbReference type="SAM" id="Phobius"/>
    </source>
</evidence>
<proteinExistence type="predicted"/>
<name>R7UER5_CAPTE</name>
<dbReference type="SUPFAM" id="SSF82714">
    <property type="entry name" value="Multidrug efflux transporter AcrB TolC docking domain, DN and DC subdomains"/>
    <property type="match status" value="1"/>
</dbReference>
<dbReference type="GO" id="GO:0005886">
    <property type="term" value="C:plasma membrane"/>
    <property type="evidence" value="ECO:0007669"/>
    <property type="project" value="TreeGrafter"/>
</dbReference>
<reference evidence="3" key="3">
    <citation type="submission" date="2015-06" db="UniProtKB">
        <authorList>
            <consortium name="EnsemblMetazoa"/>
        </authorList>
    </citation>
    <scope>IDENTIFICATION</scope>
</reference>
<protein>
    <recommendedName>
        <fullName evidence="5">Acriflavin resistance protein</fullName>
    </recommendedName>
</protein>
<dbReference type="Gene3D" id="3.30.2090.10">
    <property type="entry name" value="Multidrug efflux transporter AcrB TolC docking domain, DN and DC subdomains"/>
    <property type="match status" value="1"/>
</dbReference>
<dbReference type="Gene3D" id="1.20.1640.10">
    <property type="entry name" value="Multidrug efflux transporter AcrB transmembrane domain"/>
    <property type="match status" value="1"/>
</dbReference>
<evidence type="ECO:0000313" key="3">
    <source>
        <dbReference type="EnsemblMetazoa" id="CapteP203610"/>
    </source>
</evidence>
<dbReference type="Gene3D" id="3.30.70.1320">
    <property type="entry name" value="Multidrug efflux transporter AcrB pore domain like"/>
    <property type="match status" value="1"/>
</dbReference>
<dbReference type="HOGENOM" id="CLU_682619_0_0_1"/>
<dbReference type="AlphaFoldDB" id="R7UER5"/>
<keyword evidence="1" id="KW-0472">Membrane</keyword>
<dbReference type="Gene3D" id="3.30.70.1430">
    <property type="entry name" value="Multidrug efflux transporter AcrB pore domain"/>
    <property type="match status" value="1"/>
</dbReference>
<dbReference type="SUPFAM" id="SSF82866">
    <property type="entry name" value="Multidrug efflux transporter AcrB transmembrane domain"/>
    <property type="match status" value="1"/>
</dbReference>
<reference evidence="4" key="1">
    <citation type="submission" date="2012-12" db="EMBL/GenBank/DDBJ databases">
        <authorList>
            <person name="Hellsten U."/>
            <person name="Grimwood J."/>
            <person name="Chapman J.A."/>
            <person name="Shapiro H."/>
            <person name="Aerts A."/>
            <person name="Otillar R.P."/>
            <person name="Terry A.Y."/>
            <person name="Boore J.L."/>
            <person name="Simakov O."/>
            <person name="Marletaz F."/>
            <person name="Cho S.-J."/>
            <person name="Edsinger-Gonzales E."/>
            <person name="Havlak P."/>
            <person name="Kuo D.-H."/>
            <person name="Larsson T."/>
            <person name="Lv J."/>
            <person name="Arendt D."/>
            <person name="Savage R."/>
            <person name="Osoegawa K."/>
            <person name="de Jong P."/>
            <person name="Lindberg D.R."/>
            <person name="Seaver E.C."/>
            <person name="Weisblat D.A."/>
            <person name="Putnam N.H."/>
            <person name="Grigoriev I.V."/>
            <person name="Rokhsar D.S."/>
        </authorList>
    </citation>
    <scope>NUCLEOTIDE SEQUENCE</scope>
    <source>
        <strain evidence="4">I ESC-2004</strain>
    </source>
</reference>
<dbReference type="STRING" id="283909.R7UER5"/>
<reference evidence="2 4" key="2">
    <citation type="journal article" date="2013" name="Nature">
        <title>Insights into bilaterian evolution from three spiralian genomes.</title>
        <authorList>
            <person name="Simakov O."/>
            <person name="Marletaz F."/>
            <person name="Cho S.J."/>
            <person name="Edsinger-Gonzales E."/>
            <person name="Havlak P."/>
            <person name="Hellsten U."/>
            <person name="Kuo D.H."/>
            <person name="Larsson T."/>
            <person name="Lv J."/>
            <person name="Arendt D."/>
            <person name="Savage R."/>
            <person name="Osoegawa K."/>
            <person name="de Jong P."/>
            <person name="Grimwood J."/>
            <person name="Chapman J.A."/>
            <person name="Shapiro H."/>
            <person name="Aerts A."/>
            <person name="Otillar R.P."/>
            <person name="Terry A.Y."/>
            <person name="Boore J.L."/>
            <person name="Grigoriev I.V."/>
            <person name="Lindberg D.R."/>
            <person name="Seaver E.C."/>
            <person name="Weisblat D.A."/>
            <person name="Putnam N.H."/>
            <person name="Rokhsar D.S."/>
        </authorList>
    </citation>
    <scope>NUCLEOTIDE SEQUENCE</scope>
    <source>
        <strain evidence="2 4">I ESC-2004</strain>
    </source>
</reference>
<dbReference type="EnsemblMetazoa" id="CapteT203610">
    <property type="protein sequence ID" value="CapteP203610"/>
    <property type="gene ID" value="CapteG203610"/>
</dbReference>
<dbReference type="GO" id="GO:0042910">
    <property type="term" value="F:xenobiotic transmembrane transporter activity"/>
    <property type="evidence" value="ECO:0007669"/>
    <property type="project" value="TreeGrafter"/>
</dbReference>
<keyword evidence="1" id="KW-1133">Transmembrane helix</keyword>
<dbReference type="InterPro" id="IPR027463">
    <property type="entry name" value="AcrB_DN_DC_subdom"/>
</dbReference>
<gene>
    <name evidence="2" type="ORF">CAPTEDRAFT_203610</name>
</gene>
<keyword evidence="1" id="KW-0812">Transmembrane</keyword>
<evidence type="ECO:0008006" key="5">
    <source>
        <dbReference type="Google" id="ProtNLM"/>
    </source>
</evidence>
<feature type="transmembrane region" description="Helical" evidence="1">
    <location>
        <begin position="313"/>
        <end position="331"/>
    </location>
</feature>
<dbReference type="OMA" id="MAFVGQM"/>
<dbReference type="PANTHER" id="PTHR32063">
    <property type="match status" value="1"/>
</dbReference>
<feature type="transmembrane region" description="Helical" evidence="1">
    <location>
        <begin position="338"/>
        <end position="359"/>
    </location>
</feature>
<dbReference type="OrthoDB" id="5875992at2759"/>
<dbReference type="Proteomes" id="UP000014760">
    <property type="component" value="Unassembled WGS sequence"/>
</dbReference>
<sequence>MVRENYPDLEIPKALITVSWPGAAPEQVEKEVTKPLEDEIRSVKGLKTFASGSYHSYSMIAVEFEADMPVAEALQRLRAKVDKAESQFPTEADIEKPEIEEMSVADMPVISLVLHGNVDDLILTDVAKRLESQFETIPTVKKVTLGGMREKSLHIRLKPYKLRELGISPLVVRDRLQAANQDMAWGEFEGSESTFNLYLAGRFDSVEKLKKLPIVRLDENRPVRLGEIADVSLRLDREKSRNYFSLDHGEFTRGITLDITKRPGEDTFAVIRAAERLADQVVSSDTWPQGLQLTKVTDDGELIELAFEDISGSMYQAVIIVFIVLMFLLTWREALIAGIALPVTLLATLAGMAVLGYTLSSTVL</sequence>
<dbReference type="SUPFAM" id="SSF82693">
    <property type="entry name" value="Multidrug efflux transporter AcrB pore domain, PN1, PN2, PC1 and PC2 subdomains"/>
    <property type="match status" value="2"/>
</dbReference>
<keyword evidence="4" id="KW-1185">Reference proteome</keyword>
<evidence type="ECO:0000313" key="4">
    <source>
        <dbReference type="Proteomes" id="UP000014760"/>
    </source>
</evidence>
<dbReference type="PANTHER" id="PTHR32063:SF0">
    <property type="entry name" value="SWARMING MOTILITY PROTEIN SWRC"/>
    <property type="match status" value="1"/>
</dbReference>
<feature type="non-terminal residue" evidence="2">
    <location>
        <position position="364"/>
    </location>
</feature>
<organism evidence="2">
    <name type="scientific">Capitella teleta</name>
    <name type="common">Polychaete worm</name>
    <dbReference type="NCBI Taxonomy" id="283909"/>
    <lineage>
        <taxon>Eukaryota</taxon>
        <taxon>Metazoa</taxon>
        <taxon>Spiralia</taxon>
        <taxon>Lophotrochozoa</taxon>
        <taxon>Annelida</taxon>
        <taxon>Polychaeta</taxon>
        <taxon>Sedentaria</taxon>
        <taxon>Scolecida</taxon>
        <taxon>Capitellidae</taxon>
        <taxon>Capitella</taxon>
    </lineage>
</organism>
<accession>R7UER5</accession>
<dbReference type="Pfam" id="PF00873">
    <property type="entry name" value="ACR_tran"/>
    <property type="match status" value="1"/>
</dbReference>
<dbReference type="InterPro" id="IPR001036">
    <property type="entry name" value="Acrflvin-R"/>
</dbReference>
<dbReference type="EMBL" id="KB302279">
    <property type="protein sequence ID" value="ELU04449.1"/>
    <property type="molecule type" value="Genomic_DNA"/>
</dbReference>